<evidence type="ECO:0000259" key="8">
    <source>
        <dbReference type="PROSITE" id="PS50110"/>
    </source>
</evidence>
<dbReference type="InterPro" id="IPR001789">
    <property type="entry name" value="Sig_transdc_resp-reg_receiver"/>
</dbReference>
<dbReference type="PANTHER" id="PTHR44688:SF16">
    <property type="entry name" value="DNA-BINDING TRANSCRIPTIONAL ACTIVATOR DEVR_DOSR"/>
    <property type="match status" value="1"/>
</dbReference>
<evidence type="ECO:0000259" key="7">
    <source>
        <dbReference type="PROSITE" id="PS50043"/>
    </source>
</evidence>
<feature type="domain" description="Response regulatory" evidence="8">
    <location>
        <begin position="7"/>
        <end position="122"/>
    </location>
</feature>
<keyword evidence="1 6" id="KW-0597">Phosphoprotein</keyword>
<dbReference type="PANTHER" id="PTHR44688">
    <property type="entry name" value="DNA-BINDING TRANSCRIPTIONAL ACTIVATOR DEVR_DOSR"/>
    <property type="match status" value="1"/>
</dbReference>
<dbReference type="FunFam" id="3.40.50.2300:FF:000018">
    <property type="entry name" value="DNA-binding transcriptional regulator NtrC"/>
    <property type="match status" value="1"/>
</dbReference>
<dbReference type="Pfam" id="PF00196">
    <property type="entry name" value="GerE"/>
    <property type="match status" value="1"/>
</dbReference>
<dbReference type="RefSeq" id="WP_087668802.1">
    <property type="nucleotide sequence ID" value="NZ_FCNW02000022.1"/>
</dbReference>
<keyword evidence="2" id="KW-0902">Two-component regulatory system</keyword>
<dbReference type="EMBL" id="FCNW02000022">
    <property type="protein sequence ID" value="SAL49627.1"/>
    <property type="molecule type" value="Genomic_DNA"/>
</dbReference>
<dbReference type="SMART" id="SM00448">
    <property type="entry name" value="REC"/>
    <property type="match status" value="1"/>
</dbReference>
<gene>
    <name evidence="9" type="ORF">AWB65_04006</name>
</gene>
<feature type="modified residue" description="4-aspartylphosphate" evidence="6">
    <location>
        <position position="57"/>
    </location>
</feature>
<dbReference type="Proteomes" id="UP000054977">
    <property type="component" value="Unassembled WGS sequence"/>
</dbReference>
<dbReference type="InterPro" id="IPR011006">
    <property type="entry name" value="CheY-like_superfamily"/>
</dbReference>
<name>A0A158HZL2_9BURK</name>
<evidence type="ECO:0000256" key="2">
    <source>
        <dbReference type="ARBA" id="ARBA00023012"/>
    </source>
</evidence>
<dbReference type="GO" id="GO:0000160">
    <property type="term" value="P:phosphorelay signal transduction system"/>
    <property type="evidence" value="ECO:0007669"/>
    <property type="project" value="UniProtKB-KW"/>
</dbReference>
<dbReference type="CDD" id="cd06170">
    <property type="entry name" value="LuxR_C_like"/>
    <property type="match status" value="1"/>
</dbReference>
<evidence type="ECO:0000313" key="9">
    <source>
        <dbReference type="EMBL" id="SAL49627.1"/>
    </source>
</evidence>
<proteinExistence type="predicted"/>
<evidence type="ECO:0000256" key="4">
    <source>
        <dbReference type="ARBA" id="ARBA00023125"/>
    </source>
</evidence>
<dbReference type="Pfam" id="PF00072">
    <property type="entry name" value="Response_reg"/>
    <property type="match status" value="1"/>
</dbReference>
<dbReference type="Gene3D" id="3.40.50.2300">
    <property type="match status" value="1"/>
</dbReference>
<dbReference type="InterPro" id="IPR036388">
    <property type="entry name" value="WH-like_DNA-bd_sf"/>
</dbReference>
<dbReference type="SMART" id="SM00421">
    <property type="entry name" value="HTH_LUXR"/>
    <property type="match status" value="1"/>
</dbReference>
<evidence type="ECO:0000256" key="3">
    <source>
        <dbReference type="ARBA" id="ARBA00023015"/>
    </source>
</evidence>
<dbReference type="STRING" id="326474.AWB65_04006"/>
<accession>A0A158HZL2</accession>
<keyword evidence="10" id="KW-1185">Reference proteome</keyword>
<sequence>MNDATPVVFVVDDDVSVRRALTRVIRSAGYRVEAFESAREFLSRAHADDCAACLLLDVELPDLNGLELQRELNAMSAPVSVIFISGHGDIAMTVSAMRAGALDFLVKPVGDTALLSAIENALRHASDARANRIEIDSIRDRLERLTPREREVLALVVEGHLNKQVACKLGTAEKTIKVHRARVMDKMGAHSLAELVRINDKAGLHRPQG</sequence>
<dbReference type="PROSITE" id="PS50043">
    <property type="entry name" value="HTH_LUXR_2"/>
    <property type="match status" value="1"/>
</dbReference>
<evidence type="ECO:0000313" key="10">
    <source>
        <dbReference type="Proteomes" id="UP000054977"/>
    </source>
</evidence>
<comment type="caution">
    <text evidence="9">The sequence shown here is derived from an EMBL/GenBank/DDBJ whole genome shotgun (WGS) entry which is preliminary data.</text>
</comment>
<dbReference type="Gene3D" id="1.10.10.10">
    <property type="entry name" value="Winged helix-like DNA-binding domain superfamily/Winged helix DNA-binding domain"/>
    <property type="match status" value="1"/>
</dbReference>
<evidence type="ECO:0000256" key="6">
    <source>
        <dbReference type="PROSITE-ProRule" id="PRU00169"/>
    </source>
</evidence>
<dbReference type="OrthoDB" id="9802186at2"/>
<evidence type="ECO:0000256" key="1">
    <source>
        <dbReference type="ARBA" id="ARBA00022553"/>
    </source>
</evidence>
<dbReference type="SUPFAM" id="SSF52172">
    <property type="entry name" value="CheY-like"/>
    <property type="match status" value="1"/>
</dbReference>
<dbReference type="GO" id="GO:0003677">
    <property type="term" value="F:DNA binding"/>
    <property type="evidence" value="ECO:0007669"/>
    <property type="project" value="UniProtKB-KW"/>
</dbReference>
<dbReference type="PRINTS" id="PR00038">
    <property type="entry name" value="HTHLUXR"/>
</dbReference>
<dbReference type="InterPro" id="IPR000792">
    <property type="entry name" value="Tscrpt_reg_LuxR_C"/>
</dbReference>
<dbReference type="AlphaFoldDB" id="A0A158HZL2"/>
<organism evidence="9 10">
    <name type="scientific">Caballeronia humi</name>
    <dbReference type="NCBI Taxonomy" id="326474"/>
    <lineage>
        <taxon>Bacteria</taxon>
        <taxon>Pseudomonadati</taxon>
        <taxon>Pseudomonadota</taxon>
        <taxon>Betaproteobacteria</taxon>
        <taxon>Burkholderiales</taxon>
        <taxon>Burkholderiaceae</taxon>
        <taxon>Caballeronia</taxon>
    </lineage>
</organism>
<feature type="domain" description="HTH luxR-type" evidence="7">
    <location>
        <begin position="138"/>
        <end position="203"/>
    </location>
</feature>
<keyword evidence="5" id="KW-0804">Transcription</keyword>
<keyword evidence="3" id="KW-0805">Transcription regulation</keyword>
<evidence type="ECO:0000256" key="5">
    <source>
        <dbReference type="ARBA" id="ARBA00023163"/>
    </source>
</evidence>
<dbReference type="PROSITE" id="PS50110">
    <property type="entry name" value="RESPONSE_REGULATORY"/>
    <property type="match status" value="1"/>
</dbReference>
<keyword evidence="4" id="KW-0238">DNA-binding</keyword>
<protein>
    <submittedName>
        <fullName evidence="9">Two component LuxR family transcriptional regulator</fullName>
    </submittedName>
</protein>
<reference evidence="9" key="1">
    <citation type="submission" date="2016-01" db="EMBL/GenBank/DDBJ databases">
        <authorList>
            <person name="Peeters C."/>
        </authorList>
    </citation>
    <scope>NUCLEOTIDE SEQUENCE [LARGE SCALE GENOMIC DNA]</scope>
    <source>
        <strain evidence="9">LMG 22934</strain>
    </source>
</reference>
<dbReference type="GO" id="GO:0006355">
    <property type="term" value="P:regulation of DNA-templated transcription"/>
    <property type="evidence" value="ECO:0007669"/>
    <property type="project" value="InterPro"/>
</dbReference>